<protein>
    <submittedName>
        <fullName evidence="1">Uncharacterized protein</fullName>
    </submittedName>
</protein>
<proteinExistence type="predicted"/>
<evidence type="ECO:0000313" key="1">
    <source>
        <dbReference type="EMBL" id="QTH19778.1"/>
    </source>
</evidence>
<reference evidence="1" key="2">
    <citation type="submission" date="2021-04" db="EMBL/GenBank/DDBJ databases">
        <title>Isolation and genomic analysis of the ibuprofen-degrading bacterium Sphingomonas strain MPO218.</title>
        <authorList>
            <person name="Aulestia M."/>
            <person name="Flores A."/>
            <person name="Mangas E.L."/>
            <person name="Perez-Pulido A.J."/>
            <person name="Santero E."/>
            <person name="Camacho E.M."/>
        </authorList>
    </citation>
    <scope>NUCLEOTIDE SEQUENCE</scope>
    <source>
        <strain evidence="1">MPO218</strain>
    </source>
</reference>
<dbReference type="EMBL" id="CP059319">
    <property type="protein sequence ID" value="QTH19778.1"/>
    <property type="molecule type" value="Genomic_DNA"/>
</dbReference>
<dbReference type="RefSeq" id="WP_208631742.1">
    <property type="nucleotide sequence ID" value="NZ_CP059319.1"/>
</dbReference>
<dbReference type="AlphaFoldDB" id="A0A975CZA8"/>
<name>A0A975CZA8_9SPHN</name>
<reference evidence="1" key="1">
    <citation type="submission" date="2020-07" db="EMBL/GenBank/DDBJ databases">
        <authorList>
            <person name="Camacho E."/>
        </authorList>
    </citation>
    <scope>NUCLEOTIDE SEQUENCE</scope>
    <source>
        <strain evidence="1">MPO218</strain>
    </source>
</reference>
<gene>
    <name evidence="1" type="ORF">HRJ34_15545</name>
</gene>
<dbReference type="Proteomes" id="UP000664914">
    <property type="component" value="Chromosome"/>
</dbReference>
<accession>A0A975CZA8</accession>
<sequence>MADETDTRKSTEEKIIDLLLEDDGEAEWVVAERAIAFKWHSHANFKDGAIEIAAHPKVWGNRGEFGEADNHWLSFRFKLDDVIETYFAKDGLEQIAAMRAELDRIERVLQVNQA</sequence>
<organism evidence="1 2">
    <name type="scientific">Rhizorhabdus wittichii</name>
    <dbReference type="NCBI Taxonomy" id="160791"/>
    <lineage>
        <taxon>Bacteria</taxon>
        <taxon>Pseudomonadati</taxon>
        <taxon>Pseudomonadota</taxon>
        <taxon>Alphaproteobacteria</taxon>
        <taxon>Sphingomonadales</taxon>
        <taxon>Sphingomonadaceae</taxon>
        <taxon>Rhizorhabdus</taxon>
    </lineage>
</organism>
<evidence type="ECO:0000313" key="2">
    <source>
        <dbReference type="Proteomes" id="UP000664914"/>
    </source>
</evidence>